<dbReference type="PROSITE" id="PS51193">
    <property type="entry name" value="HELICASE_ATP_BIND_2"/>
    <property type="match status" value="1"/>
</dbReference>
<dbReference type="OrthoDB" id="9805194at2"/>
<keyword evidence="7" id="KW-0347">Helicase</keyword>
<protein>
    <submittedName>
        <fullName evidence="7">ATP-dependent DNA helicase DinG</fullName>
    </submittedName>
</protein>
<dbReference type="RefSeq" id="WP_085937202.1">
    <property type="nucleotide sequence ID" value="NZ_FUWJ01000011.1"/>
</dbReference>
<name>A0A1T4T0V5_9HYPH</name>
<keyword evidence="8" id="KW-1185">Reference proteome</keyword>
<dbReference type="Gene3D" id="3.40.50.300">
    <property type="entry name" value="P-loop containing nucleotide triphosphate hydrolases"/>
    <property type="match status" value="2"/>
</dbReference>
<accession>A0A1T4T0V5</accession>
<evidence type="ECO:0000259" key="6">
    <source>
        <dbReference type="PROSITE" id="PS51193"/>
    </source>
</evidence>
<dbReference type="SMART" id="SM00491">
    <property type="entry name" value="HELICc2"/>
    <property type="match status" value="1"/>
</dbReference>
<dbReference type="SUPFAM" id="SSF52540">
    <property type="entry name" value="P-loop containing nucleoside triphosphate hydrolases"/>
    <property type="match status" value="1"/>
</dbReference>
<keyword evidence="5" id="KW-0175">Coiled coil</keyword>
<evidence type="ECO:0000256" key="4">
    <source>
        <dbReference type="ARBA" id="ARBA00038058"/>
    </source>
</evidence>
<keyword evidence="3" id="KW-0067">ATP-binding</keyword>
<dbReference type="PANTHER" id="PTHR11472">
    <property type="entry name" value="DNA REPAIR DEAD HELICASE RAD3/XP-D SUBFAMILY MEMBER"/>
    <property type="match status" value="1"/>
</dbReference>
<dbReference type="InterPro" id="IPR006555">
    <property type="entry name" value="ATP-dep_Helicase_C"/>
</dbReference>
<evidence type="ECO:0000313" key="8">
    <source>
        <dbReference type="Proteomes" id="UP000190092"/>
    </source>
</evidence>
<evidence type="ECO:0000256" key="1">
    <source>
        <dbReference type="ARBA" id="ARBA00022741"/>
    </source>
</evidence>
<dbReference type="AlphaFoldDB" id="A0A1T4T0V5"/>
<dbReference type="InterPro" id="IPR027417">
    <property type="entry name" value="P-loop_NTPase"/>
</dbReference>
<dbReference type="STRING" id="225324.SAMN02745126_05475"/>
<gene>
    <name evidence="7" type="ORF">SAMN02745126_05475</name>
</gene>
<reference evidence="8" key="1">
    <citation type="submission" date="2017-02" db="EMBL/GenBank/DDBJ databases">
        <authorList>
            <person name="Varghese N."/>
            <person name="Submissions S."/>
        </authorList>
    </citation>
    <scope>NUCLEOTIDE SEQUENCE [LARGE SCALE GENOMIC DNA]</scope>
    <source>
        <strain evidence="8">ATCC 27094</strain>
    </source>
</reference>
<feature type="coiled-coil region" evidence="5">
    <location>
        <begin position="465"/>
        <end position="492"/>
    </location>
</feature>
<sequence>MPPFLPSPALLATARGALWLSNDGEIERIIGPEAGLRAGGTFPLVCHAPATAARLGLDSLAARDLLELYAFVHPATFCLPTVRGLCEALDLAVPVTPEDELARLPEAAKALLDALEDMAAFASPDLKDTALAMARGDWTWGKQVLAALGLDPEPARKPRLGAGLDIWKSLPAWEEPPPPTPPGSQPVEPREARLRLAQMIAAGPNMAEARPTQSDYASAASEAFAPREEEDKPKVVLVEAGTGVGKTLGYVAPASLWAEKNGAPVWIATYTRNLQRQIDSELDRLHRDSAEKRRRVVIRKGRENYLCLLNFQEAVLRTGLVPENAVGLGLLARWALASRDGDMIGGDLPSWLLDLLGRSRISRLADRRGECIYSACEHYKKCFVERTIRRARQADIVIANHALVMVQAAMGGLDDATRPLRYVFDEGHHLFDAADGAFGAHLSGVEGSDLRRWILGAEGRRGSRARGLERRIQDLLGEDEEAQNALRRLLDLARRLPAPNWQTRLADGTVLGPAEEFLALVRIQVRARAAGEDQGFGMECDIRPLNPGLLEAADALAKLFEDMLIPVRKLRAALRAKLEAKADELDSGQRGRIEGVARSLTNRCELTLEAWRSMLRGLHNDADPAFVDWFAIERSQNRETDVGMYRHYLDPTEPFVNSVLKPAHGAVITSATLRDSLGVPAAANDDSAERGLPVTLGSMSAMGVARSHEAPADWFAAEARTGARHLLAPAMRAAMASPFDYASATRVLIVKDVKRDDAEQVASAYRELFLAAGGGALGLFTAIGRLRAVHQRIAPALEEAGLPLYAQHVGGMDAATLVDIFRAEEHSCLLGTDAVRDGVDVPGRSLRLIVFDRVPWPRPDILHRARKAAWKAAGAGANAYDDLLARLRLKQAYGRLIRRADDRGVFVMLDSRLPSRLLTAFPSGVPIDRVGLAEAVAAVRAFLDDA</sequence>
<evidence type="ECO:0000256" key="3">
    <source>
        <dbReference type="ARBA" id="ARBA00022840"/>
    </source>
</evidence>
<keyword evidence="1" id="KW-0547">Nucleotide-binding</keyword>
<evidence type="ECO:0000256" key="2">
    <source>
        <dbReference type="ARBA" id="ARBA00022801"/>
    </source>
</evidence>
<evidence type="ECO:0000313" key="7">
    <source>
        <dbReference type="EMBL" id="SKA34093.1"/>
    </source>
</evidence>
<organism evidence="7 8">
    <name type="scientific">Enhydrobacter aerosaccus</name>
    <dbReference type="NCBI Taxonomy" id="225324"/>
    <lineage>
        <taxon>Bacteria</taxon>
        <taxon>Pseudomonadati</taxon>
        <taxon>Pseudomonadota</taxon>
        <taxon>Alphaproteobacteria</taxon>
        <taxon>Hyphomicrobiales</taxon>
        <taxon>Enhydrobacter</taxon>
    </lineage>
</organism>
<dbReference type="InterPro" id="IPR014013">
    <property type="entry name" value="Helic_SF1/SF2_ATP-bd_DinG/Rad3"/>
</dbReference>
<comment type="similarity">
    <text evidence="4">Belongs to the helicase family. DinG subfamily.</text>
</comment>
<dbReference type="GO" id="GO:0005524">
    <property type="term" value="F:ATP binding"/>
    <property type="evidence" value="ECO:0007669"/>
    <property type="project" value="UniProtKB-KW"/>
</dbReference>
<dbReference type="InterPro" id="IPR045028">
    <property type="entry name" value="DinG/Rad3-like"/>
</dbReference>
<feature type="domain" description="Helicase ATP-binding" evidence="6">
    <location>
        <begin position="199"/>
        <end position="492"/>
    </location>
</feature>
<evidence type="ECO:0000256" key="5">
    <source>
        <dbReference type="SAM" id="Coils"/>
    </source>
</evidence>
<proteinExistence type="inferred from homology"/>
<dbReference type="GO" id="GO:0016818">
    <property type="term" value="F:hydrolase activity, acting on acid anhydrides, in phosphorus-containing anhydrides"/>
    <property type="evidence" value="ECO:0007669"/>
    <property type="project" value="InterPro"/>
</dbReference>
<dbReference type="GO" id="GO:0006281">
    <property type="term" value="P:DNA repair"/>
    <property type="evidence" value="ECO:0007669"/>
    <property type="project" value="TreeGrafter"/>
</dbReference>
<dbReference type="GO" id="GO:0003676">
    <property type="term" value="F:nucleic acid binding"/>
    <property type="evidence" value="ECO:0007669"/>
    <property type="project" value="InterPro"/>
</dbReference>
<dbReference type="PANTHER" id="PTHR11472:SF34">
    <property type="entry name" value="REGULATOR OF TELOMERE ELONGATION HELICASE 1"/>
    <property type="match status" value="1"/>
</dbReference>
<dbReference type="Proteomes" id="UP000190092">
    <property type="component" value="Unassembled WGS sequence"/>
</dbReference>
<dbReference type="GO" id="GO:0003678">
    <property type="term" value="F:DNA helicase activity"/>
    <property type="evidence" value="ECO:0007669"/>
    <property type="project" value="TreeGrafter"/>
</dbReference>
<keyword evidence="2" id="KW-0378">Hydrolase</keyword>
<dbReference type="Pfam" id="PF13307">
    <property type="entry name" value="Helicase_C_2"/>
    <property type="match status" value="1"/>
</dbReference>
<dbReference type="EMBL" id="FUWJ01000011">
    <property type="protein sequence ID" value="SKA34093.1"/>
    <property type="molecule type" value="Genomic_DNA"/>
</dbReference>